<proteinExistence type="inferred from homology"/>
<dbReference type="Proteomes" id="UP000323067">
    <property type="component" value="Chromosome iv"/>
</dbReference>
<dbReference type="InterPro" id="IPR052210">
    <property type="entry name" value="LysM1-like"/>
</dbReference>
<evidence type="ECO:0000256" key="1">
    <source>
        <dbReference type="ARBA" id="ARBA00022669"/>
    </source>
</evidence>
<dbReference type="SUPFAM" id="SSF54106">
    <property type="entry name" value="LysM domain"/>
    <property type="match status" value="1"/>
</dbReference>
<evidence type="ECO:0000259" key="5">
    <source>
        <dbReference type="PROSITE" id="PS51782"/>
    </source>
</evidence>
<dbReference type="PANTHER" id="PTHR34997">
    <property type="entry name" value="AM15"/>
    <property type="match status" value="1"/>
</dbReference>
<sequence length="187" mass="20060">MKALFLAACALALAATASPLFPRTNTCAQGSKPPYGALTHSACPCWHWYKIQAGDGDCSNVAARFGVARADIIRWNPDVSTAVDGTLYDCINFWPQQQICVGITPPNPLPAPPCNADPPYPVGRGTVCGCKTWYKIQRGDDCGPVASRFGISSDQLVGWNPWLSADVDGTHYPCINMWPTDNLCVGA</sequence>
<dbReference type="CDD" id="cd00118">
    <property type="entry name" value="LysM"/>
    <property type="match status" value="1"/>
</dbReference>
<dbReference type="AlphaFoldDB" id="A0A2H4S9I8"/>
<dbReference type="InterPro" id="IPR036779">
    <property type="entry name" value="LysM_dom_sf"/>
</dbReference>
<dbReference type="GO" id="GO:0016746">
    <property type="term" value="F:acyltransferase activity"/>
    <property type="evidence" value="ECO:0007669"/>
    <property type="project" value="UniProtKB-KW"/>
</dbReference>
<organism evidence="6 7">
    <name type="scientific">Cordyceps militaris</name>
    <name type="common">Caterpillar fungus</name>
    <name type="synonym">Clavaria militaris</name>
    <dbReference type="NCBI Taxonomy" id="73501"/>
    <lineage>
        <taxon>Eukaryota</taxon>
        <taxon>Fungi</taxon>
        <taxon>Dikarya</taxon>
        <taxon>Ascomycota</taxon>
        <taxon>Pezizomycotina</taxon>
        <taxon>Sordariomycetes</taxon>
        <taxon>Hypocreomycetidae</taxon>
        <taxon>Hypocreales</taxon>
        <taxon>Cordycipitaceae</taxon>
        <taxon>Cordyceps</taxon>
    </lineage>
</organism>
<dbReference type="VEuPathDB" id="FungiDB:CCM_06108"/>
<protein>
    <submittedName>
        <fullName evidence="6">Phospholipid glycerol acyltransferase</fullName>
    </submittedName>
</protein>
<comment type="similarity">
    <text evidence="3">Belongs to the secreted LysM effector family.</text>
</comment>
<feature type="chain" id="PRO_5014116141" evidence="4">
    <location>
        <begin position="18"/>
        <end position="187"/>
    </location>
</feature>
<dbReference type="VEuPathDB" id="FungiDB:A9K55_003469"/>
<dbReference type="PROSITE" id="PS51782">
    <property type="entry name" value="LYSM"/>
    <property type="match status" value="2"/>
</dbReference>
<dbReference type="InterPro" id="IPR018392">
    <property type="entry name" value="LysM"/>
</dbReference>
<evidence type="ECO:0000256" key="4">
    <source>
        <dbReference type="SAM" id="SignalP"/>
    </source>
</evidence>
<evidence type="ECO:0000256" key="2">
    <source>
        <dbReference type="ARBA" id="ARBA00023026"/>
    </source>
</evidence>
<evidence type="ECO:0000256" key="3">
    <source>
        <dbReference type="ARBA" id="ARBA00044955"/>
    </source>
</evidence>
<dbReference type="SMART" id="SM00257">
    <property type="entry name" value="LysM"/>
    <property type="match status" value="2"/>
</dbReference>
<dbReference type="Pfam" id="PF01476">
    <property type="entry name" value="LysM"/>
    <property type="match status" value="2"/>
</dbReference>
<keyword evidence="6" id="KW-0808">Transferase</keyword>
<keyword evidence="6" id="KW-0012">Acyltransferase</keyword>
<feature type="domain" description="LysM" evidence="5">
    <location>
        <begin position="47"/>
        <end position="101"/>
    </location>
</feature>
<reference evidence="6 7" key="1">
    <citation type="journal article" date="2017" name="BMC Genomics">
        <title>Chromosome level assembly and secondary metabolite potential of the parasitic fungus Cordyceps militaris.</title>
        <authorList>
            <person name="Kramer G.J."/>
            <person name="Nodwell J.R."/>
        </authorList>
    </citation>
    <scope>NUCLEOTIDE SEQUENCE [LARGE SCALE GENOMIC DNA]</scope>
    <source>
        <strain evidence="6 7">ATCC 34164</strain>
    </source>
</reference>
<evidence type="ECO:0000313" key="6">
    <source>
        <dbReference type="EMBL" id="ATY59770.1"/>
    </source>
</evidence>
<dbReference type="PANTHER" id="PTHR34997:SF1">
    <property type="entry name" value="PEPTIDOGLYCAN-BINDING LYSIN DOMAIN"/>
    <property type="match status" value="1"/>
</dbReference>
<feature type="domain" description="LysM" evidence="5">
    <location>
        <begin position="132"/>
        <end position="185"/>
    </location>
</feature>
<keyword evidence="4" id="KW-0732">Signal</keyword>
<feature type="signal peptide" evidence="4">
    <location>
        <begin position="1"/>
        <end position="17"/>
    </location>
</feature>
<dbReference type="GO" id="GO:0008061">
    <property type="term" value="F:chitin binding"/>
    <property type="evidence" value="ECO:0007669"/>
    <property type="project" value="UniProtKB-KW"/>
</dbReference>
<dbReference type="EMBL" id="CP023322">
    <property type="protein sequence ID" value="ATY59770.1"/>
    <property type="molecule type" value="Genomic_DNA"/>
</dbReference>
<keyword evidence="2" id="KW-0843">Virulence</keyword>
<gene>
    <name evidence="6" type="ORF">A9K55_003469</name>
</gene>
<accession>A0A2H4S9I8</accession>
<name>A0A2H4S9I8_CORMI</name>
<dbReference type="OrthoDB" id="5985073at2759"/>
<evidence type="ECO:0000313" key="7">
    <source>
        <dbReference type="Proteomes" id="UP000323067"/>
    </source>
</evidence>
<dbReference type="Gene3D" id="3.10.350.10">
    <property type="entry name" value="LysM domain"/>
    <property type="match status" value="2"/>
</dbReference>
<keyword evidence="1" id="KW-0147">Chitin-binding</keyword>